<dbReference type="OrthoDB" id="6493944at2759"/>
<dbReference type="AlphaFoldDB" id="A0A8S1B4H6"/>
<evidence type="ECO:0000313" key="3">
    <source>
        <dbReference type="Proteomes" id="UP000494256"/>
    </source>
</evidence>
<organism evidence="2 3">
    <name type="scientific">Arctia plantaginis</name>
    <name type="common">Wood tiger moth</name>
    <name type="synonym">Phalaena plantaginis</name>
    <dbReference type="NCBI Taxonomy" id="874455"/>
    <lineage>
        <taxon>Eukaryota</taxon>
        <taxon>Metazoa</taxon>
        <taxon>Ecdysozoa</taxon>
        <taxon>Arthropoda</taxon>
        <taxon>Hexapoda</taxon>
        <taxon>Insecta</taxon>
        <taxon>Pterygota</taxon>
        <taxon>Neoptera</taxon>
        <taxon>Endopterygota</taxon>
        <taxon>Lepidoptera</taxon>
        <taxon>Glossata</taxon>
        <taxon>Ditrysia</taxon>
        <taxon>Noctuoidea</taxon>
        <taxon>Erebidae</taxon>
        <taxon>Arctiinae</taxon>
        <taxon>Arctia</taxon>
    </lineage>
</organism>
<proteinExistence type="predicted"/>
<accession>A0A8S1B4H6</accession>
<dbReference type="Proteomes" id="UP000494256">
    <property type="component" value="Unassembled WGS sequence"/>
</dbReference>
<evidence type="ECO:0000313" key="2">
    <source>
        <dbReference type="EMBL" id="CAB3252894.1"/>
    </source>
</evidence>
<comment type="caution">
    <text evidence="2">The sequence shown here is derived from an EMBL/GenBank/DDBJ whole genome shotgun (WGS) entry which is preliminary data.</text>
</comment>
<gene>
    <name evidence="2" type="ORF">APLA_LOCUS14158</name>
</gene>
<evidence type="ECO:0000256" key="1">
    <source>
        <dbReference type="SAM" id="MobiDB-lite"/>
    </source>
</evidence>
<feature type="compositionally biased region" description="Basic and acidic residues" evidence="1">
    <location>
        <begin position="86"/>
        <end position="105"/>
    </location>
</feature>
<feature type="region of interest" description="Disordered" evidence="1">
    <location>
        <begin position="86"/>
        <end position="109"/>
    </location>
</feature>
<name>A0A8S1B4H6_ARCPL</name>
<sequence>MLKEKYQIVPFAGDNYNAWEFRLKSILQDNGVIGAIEKEDFNVDALDTKKFQCSTQQARHKTGDWRLHGRGRSDWKYNGGRDDSFNDSFESLKPEGRDTDDVNSREKRKKTKPKYLQEFVTDDSDLGGILMASFLSCSNGIVPEKYNDIDPYDDKDRWYKAVFPMSDDDSRGILELCHEMLGTF</sequence>
<protein>
    <submittedName>
        <fullName evidence="2">Uncharacterized protein</fullName>
    </submittedName>
</protein>
<dbReference type="EMBL" id="CADEBD010000387">
    <property type="protein sequence ID" value="CAB3252894.1"/>
    <property type="molecule type" value="Genomic_DNA"/>
</dbReference>
<reference evidence="2 3" key="1">
    <citation type="submission" date="2020-04" db="EMBL/GenBank/DDBJ databases">
        <authorList>
            <person name="Wallbank WR R."/>
            <person name="Pardo Diaz C."/>
            <person name="Kozak K."/>
            <person name="Martin S."/>
            <person name="Jiggins C."/>
            <person name="Moest M."/>
            <person name="Warren A I."/>
            <person name="Byers J.R.P. K."/>
            <person name="Montejo-Kovacevich G."/>
            <person name="Yen C E."/>
        </authorList>
    </citation>
    <scope>NUCLEOTIDE SEQUENCE [LARGE SCALE GENOMIC DNA]</scope>
</reference>